<feature type="domain" description="DUF559" evidence="1">
    <location>
        <begin position="23"/>
        <end position="69"/>
    </location>
</feature>
<comment type="caution">
    <text evidence="2">The sequence shown here is derived from an EMBL/GenBank/DDBJ whole genome shotgun (WGS) entry which is preliminary data.</text>
</comment>
<dbReference type="EMBL" id="PTJE01000001">
    <property type="protein sequence ID" value="PPK96423.1"/>
    <property type="molecule type" value="Genomic_DNA"/>
</dbReference>
<sequence>MIKEEIDYLKIEGMFAGATADVRRFAIQLRANTTESEDKLWGYLKTKPKNFKFRRQHPFNLYVLDFYCHIITTSYRG</sequence>
<dbReference type="OrthoDB" id="9803687at2"/>
<dbReference type="PANTHER" id="PTHR38590:SF1">
    <property type="entry name" value="BLL0828 PROTEIN"/>
    <property type="match status" value="1"/>
</dbReference>
<gene>
    <name evidence="2" type="ORF">LY01_00243</name>
</gene>
<dbReference type="Pfam" id="PF04480">
    <property type="entry name" value="DUF559"/>
    <property type="match status" value="1"/>
</dbReference>
<dbReference type="Proteomes" id="UP000239002">
    <property type="component" value="Unassembled WGS sequence"/>
</dbReference>
<accession>A0A2S6IQ94</accession>
<reference evidence="2 3" key="1">
    <citation type="submission" date="2018-02" db="EMBL/GenBank/DDBJ databases">
        <title>Genomic Encyclopedia of Archaeal and Bacterial Type Strains, Phase II (KMG-II): from individual species to whole genera.</title>
        <authorList>
            <person name="Goeker M."/>
        </authorList>
    </citation>
    <scope>NUCLEOTIDE SEQUENCE [LARGE SCALE GENOMIC DNA]</scope>
    <source>
        <strain evidence="2 3">DSM 16809</strain>
    </source>
</reference>
<keyword evidence="3" id="KW-1185">Reference proteome</keyword>
<proteinExistence type="predicted"/>
<evidence type="ECO:0000313" key="3">
    <source>
        <dbReference type="Proteomes" id="UP000239002"/>
    </source>
</evidence>
<dbReference type="InterPro" id="IPR007569">
    <property type="entry name" value="DUF559"/>
</dbReference>
<dbReference type="PANTHER" id="PTHR38590">
    <property type="entry name" value="BLL0828 PROTEIN"/>
    <property type="match status" value="1"/>
</dbReference>
<protein>
    <submittedName>
        <fullName evidence="2">Uncharacterized protein DUF559</fullName>
    </submittedName>
</protein>
<dbReference type="RefSeq" id="WP_104513988.1">
    <property type="nucleotide sequence ID" value="NZ_MQVW01000022.1"/>
</dbReference>
<evidence type="ECO:0000313" key="2">
    <source>
        <dbReference type="EMBL" id="PPK96423.1"/>
    </source>
</evidence>
<dbReference type="AlphaFoldDB" id="A0A2S6IQ94"/>
<evidence type="ECO:0000259" key="1">
    <source>
        <dbReference type="Pfam" id="PF04480"/>
    </source>
</evidence>
<name>A0A2S6IQ94_9FLAO</name>
<organism evidence="2 3">
    <name type="scientific">Nonlabens xylanidelens</name>
    <dbReference type="NCBI Taxonomy" id="191564"/>
    <lineage>
        <taxon>Bacteria</taxon>
        <taxon>Pseudomonadati</taxon>
        <taxon>Bacteroidota</taxon>
        <taxon>Flavobacteriia</taxon>
        <taxon>Flavobacteriales</taxon>
        <taxon>Flavobacteriaceae</taxon>
        <taxon>Nonlabens</taxon>
    </lineage>
</organism>
<dbReference type="InterPro" id="IPR047216">
    <property type="entry name" value="Endonuclease_DUF559_bact"/>
</dbReference>